<feature type="domain" description="TCP" evidence="7">
    <location>
        <begin position="116"/>
        <end position="174"/>
    </location>
</feature>
<dbReference type="InterPro" id="IPR017888">
    <property type="entry name" value="CYC/TB1_R_domain"/>
</dbReference>
<feature type="domain" description="R" evidence="8">
    <location>
        <begin position="240"/>
        <end position="257"/>
    </location>
</feature>
<dbReference type="GO" id="GO:2000032">
    <property type="term" value="P:regulation of secondary shoot formation"/>
    <property type="evidence" value="ECO:0007669"/>
    <property type="project" value="TreeGrafter"/>
</dbReference>
<dbReference type="PROSITE" id="PS51370">
    <property type="entry name" value="R"/>
    <property type="match status" value="1"/>
</dbReference>
<dbReference type="InterPro" id="IPR005333">
    <property type="entry name" value="Transcription_factor_TCP"/>
</dbReference>
<keyword evidence="3" id="KW-0805">Transcription regulation</keyword>
<evidence type="ECO:0000256" key="5">
    <source>
        <dbReference type="ARBA" id="ARBA00023163"/>
    </source>
</evidence>
<evidence type="ECO:0000259" key="7">
    <source>
        <dbReference type="PROSITE" id="PS51369"/>
    </source>
</evidence>
<keyword evidence="2" id="KW-0217">Developmental protein</keyword>
<dbReference type="PANTHER" id="PTHR31072">
    <property type="entry name" value="TRANSCRIPTION FACTOR TCP4-RELATED"/>
    <property type="match status" value="1"/>
</dbReference>
<protein>
    <submittedName>
        <fullName evidence="9">Cycloidea-like 5</fullName>
    </submittedName>
</protein>
<gene>
    <name evidence="9" type="primary">CYC5</name>
</gene>
<proteinExistence type="evidence at transcript level"/>
<name>G9FR50_GERHY</name>
<evidence type="ECO:0000313" key="9">
    <source>
        <dbReference type="EMBL" id="AEX07362.1"/>
    </source>
</evidence>
<dbReference type="Pfam" id="PF03634">
    <property type="entry name" value="TCP"/>
    <property type="match status" value="1"/>
</dbReference>
<dbReference type="AlphaFoldDB" id="G9FR50"/>
<keyword evidence="5" id="KW-0804">Transcription</keyword>
<evidence type="ECO:0000259" key="8">
    <source>
        <dbReference type="PROSITE" id="PS51370"/>
    </source>
</evidence>
<dbReference type="GO" id="GO:0003700">
    <property type="term" value="F:DNA-binding transcription factor activity"/>
    <property type="evidence" value="ECO:0007669"/>
    <property type="project" value="InterPro"/>
</dbReference>
<organism evidence="9">
    <name type="scientific">Gerbera hybrida</name>
    <name type="common">Daisy</name>
    <dbReference type="NCBI Taxonomy" id="18101"/>
    <lineage>
        <taxon>Eukaryota</taxon>
        <taxon>Viridiplantae</taxon>
        <taxon>Streptophyta</taxon>
        <taxon>Embryophyta</taxon>
        <taxon>Tracheophyta</taxon>
        <taxon>Spermatophyta</taxon>
        <taxon>Magnoliopsida</taxon>
        <taxon>eudicotyledons</taxon>
        <taxon>Gunneridae</taxon>
        <taxon>Pentapetalae</taxon>
        <taxon>asterids</taxon>
        <taxon>campanulids</taxon>
        <taxon>Asterales</taxon>
        <taxon>Asteraceae</taxon>
        <taxon>Mutisioideae</taxon>
        <taxon>Mutisieae</taxon>
        <taxon>Gerbera</taxon>
    </lineage>
</organism>
<dbReference type="GO" id="GO:0005634">
    <property type="term" value="C:nucleus"/>
    <property type="evidence" value="ECO:0007669"/>
    <property type="project" value="UniProtKB-SubCell"/>
</dbReference>
<evidence type="ECO:0000256" key="4">
    <source>
        <dbReference type="ARBA" id="ARBA00023125"/>
    </source>
</evidence>
<evidence type="ECO:0000256" key="6">
    <source>
        <dbReference type="ARBA" id="ARBA00023242"/>
    </source>
</evidence>
<dbReference type="PROSITE" id="PS51369">
    <property type="entry name" value="TCP"/>
    <property type="match status" value="1"/>
</dbReference>
<keyword evidence="6" id="KW-0539">Nucleus</keyword>
<sequence length="344" mass="39464">MFSSNPFPQIPNSIHVSPHPSSSFFNHEENGIYLNHHGHNSNLFVSGDCFFHAYNSIAPPASPPPLLTNYMATNTQDLFRQQQQLSEGSGFHSCDNHNDLLESVIYPSKKKRETSKKDGHSKIYTAQGPRDRRVRLSIEIAQKFFVLQDLLGFDKASKTLDWLFTKPKTAIKELVEETKQCSYSTVSTDQCEVVFQETFKGRSYEDKCQKKKSPLMCVEGKRKKMAQKYKSGYHVNHARDLSRAEARARARERTKEKLRVKMLDDKSKKVPGDYYCPSNLTIQSSFWSPNESQSEYIDILRGATMEQRFPMPSWIPYSYQHNLLVSDSSGSKVKYTSFPNNAMI</sequence>
<evidence type="ECO:0000256" key="2">
    <source>
        <dbReference type="ARBA" id="ARBA00022473"/>
    </source>
</evidence>
<comment type="subcellular location">
    <subcellularLocation>
        <location evidence="1">Nucleus</location>
    </subcellularLocation>
</comment>
<reference evidence="9" key="1">
    <citation type="journal article" date="2012" name="Mol. Biol. Evol.">
        <title>Evolution and Diversification of the CYC/TB1 Gene Family in Asteraceae--A Comparative Study in Gerbera (Mutisieae) and Sunflower (Heliantheae).</title>
        <authorList>
            <person name="Tahtiharju S."/>
            <person name="Rijpkema A.S."/>
            <person name="Vetterli A."/>
            <person name="Albert V.A."/>
            <person name="Teeri T.H."/>
            <person name="Elomaa P."/>
        </authorList>
    </citation>
    <scope>NUCLEOTIDE SEQUENCE</scope>
</reference>
<dbReference type="PANTHER" id="PTHR31072:SF224">
    <property type="entry name" value="TRANSCRIPTION FACTOR TCP1"/>
    <property type="match status" value="1"/>
</dbReference>
<dbReference type="InterPro" id="IPR017887">
    <property type="entry name" value="TF_TCP_subgr"/>
</dbReference>
<evidence type="ECO:0000256" key="1">
    <source>
        <dbReference type="ARBA" id="ARBA00004123"/>
    </source>
</evidence>
<accession>G9FR50</accession>
<dbReference type="GO" id="GO:0043565">
    <property type="term" value="F:sequence-specific DNA binding"/>
    <property type="evidence" value="ECO:0007669"/>
    <property type="project" value="TreeGrafter"/>
</dbReference>
<dbReference type="EMBL" id="JN190059">
    <property type="protein sequence ID" value="AEX07362.1"/>
    <property type="molecule type" value="mRNA"/>
</dbReference>
<keyword evidence="4" id="KW-0238">DNA-binding</keyword>
<evidence type="ECO:0000256" key="3">
    <source>
        <dbReference type="ARBA" id="ARBA00023015"/>
    </source>
</evidence>